<keyword evidence="3" id="KW-1185">Reference proteome</keyword>
<gene>
    <name evidence="2" type="ordered locus">Anamo_1790</name>
</gene>
<dbReference type="HOGENOM" id="CLU_2766827_0_0_0"/>
<sequence precursor="true">MIQTLVLILSISTVVFIGYAVAGISSFFYGVGRLDLIALGLIGGLSSGACALVLWLKFMLPRSTKTGKD</sequence>
<name>I4BYL9_ACEMN</name>
<dbReference type="Proteomes" id="UP000006061">
    <property type="component" value="Chromosome"/>
</dbReference>
<keyword evidence="1" id="KW-1133">Transmembrane helix</keyword>
<accession>I4BYL9</accession>
<dbReference type="EMBL" id="CP003198">
    <property type="protein sequence ID" value="AFM22376.1"/>
    <property type="molecule type" value="Genomic_DNA"/>
</dbReference>
<evidence type="ECO:0000313" key="3">
    <source>
        <dbReference type="Proteomes" id="UP000006061"/>
    </source>
</evidence>
<evidence type="ECO:0000256" key="1">
    <source>
        <dbReference type="SAM" id="Phobius"/>
    </source>
</evidence>
<evidence type="ECO:0000313" key="2">
    <source>
        <dbReference type="EMBL" id="AFM22376.1"/>
    </source>
</evidence>
<keyword evidence="1" id="KW-0472">Membrane</keyword>
<keyword evidence="1" id="KW-0812">Transmembrane</keyword>
<dbReference type="KEGG" id="amo:Anamo_1790"/>
<reference evidence="3" key="1">
    <citation type="journal article" date="2013" name="Stand. Genomic Sci.">
        <title>Complete genome sequence of the moderate thermophile Anaerobaculum mobile type strain (NGA(T)).</title>
        <authorList>
            <person name="Mavromatis K."/>
            <person name="Stackebrandt E."/>
            <person name="Held B."/>
            <person name="Lapidus A."/>
            <person name="Nolan M."/>
            <person name="Lucas S."/>
            <person name="Hammon N."/>
            <person name="Deshpande S."/>
            <person name="Cheng J.F."/>
            <person name="Tapia R."/>
            <person name="Goodwin L.A."/>
            <person name="Pitluck S."/>
            <person name="Liolios K."/>
            <person name="Pagani I."/>
            <person name="Ivanova N."/>
            <person name="Mikhailova N."/>
            <person name="Huntemann M."/>
            <person name="Pati A."/>
            <person name="Chen A."/>
            <person name="Palaniappan K."/>
            <person name="Land M."/>
            <person name="Rohde M."/>
            <person name="Spring S."/>
            <person name="Goker M."/>
            <person name="Woyke T."/>
            <person name="Detter J.C."/>
            <person name="Bristow J."/>
            <person name="Eisen J.A."/>
            <person name="Markowitz V."/>
            <person name="Hugenholtz P."/>
            <person name="Klenk H.P."/>
            <person name="Kyrpides N.C."/>
        </authorList>
    </citation>
    <scope>NUCLEOTIDE SEQUENCE</scope>
    <source>
        <strain evidence="3">ATCC BAA-54 / DSM 13181 / NGA</strain>
    </source>
</reference>
<dbReference type="AlphaFoldDB" id="I4BYL9"/>
<proteinExistence type="predicted"/>
<feature type="transmembrane region" description="Helical" evidence="1">
    <location>
        <begin position="36"/>
        <end position="56"/>
    </location>
</feature>
<dbReference type="STRING" id="891968.Anamo_1790"/>
<protein>
    <submittedName>
        <fullName evidence="2">Uncharacterized protein</fullName>
    </submittedName>
</protein>
<feature type="transmembrane region" description="Helical" evidence="1">
    <location>
        <begin position="7"/>
        <end position="30"/>
    </location>
</feature>
<organism evidence="2 3">
    <name type="scientific">Acetomicrobium mobile (strain ATCC BAA-54 / DSM 13181 / JCM 12221 / NGA)</name>
    <name type="common">Anaerobaculum mobile</name>
    <dbReference type="NCBI Taxonomy" id="891968"/>
    <lineage>
        <taxon>Bacteria</taxon>
        <taxon>Thermotogati</taxon>
        <taxon>Synergistota</taxon>
        <taxon>Synergistia</taxon>
        <taxon>Synergistales</taxon>
        <taxon>Acetomicrobiaceae</taxon>
        <taxon>Acetomicrobium</taxon>
    </lineage>
</organism>